<evidence type="ECO:0000313" key="2">
    <source>
        <dbReference type="EMBL" id="MDX2296161.1"/>
    </source>
</evidence>
<keyword evidence="3" id="KW-1185">Reference proteome</keyword>
<dbReference type="RefSeq" id="WP_319012342.1">
    <property type="nucleotide sequence ID" value="NZ_JAWJZF010000490.1"/>
</dbReference>
<proteinExistence type="predicted"/>
<accession>A0ABU4KEN1</accession>
<name>A0ABU4KEN1_9ACTN</name>
<sequence>MNTSYAAPPPFTLHHTDPEAGRRRIGPPPSWAGAVPGLGYVELRYGAALERGGAFRQFSVGGERIPPAVFSGIDYAQMPLPSRPRLQVGPHTGTVSRRRSGLSRDGRALRIQLAGRAYRYRQGPTTCVHELLRPGVLVRVTRDDWYRPLRLDVQVEGPADAVDLSLALVLQGVYTRHLSQGGRWFSLPFRILNRLPDGL</sequence>
<dbReference type="EMBL" id="JAWJZF010000490">
    <property type="protein sequence ID" value="MDX2296161.1"/>
    <property type="molecule type" value="Genomic_DNA"/>
</dbReference>
<feature type="region of interest" description="Disordered" evidence="1">
    <location>
        <begin position="81"/>
        <end position="101"/>
    </location>
</feature>
<comment type="caution">
    <text evidence="2">The sequence shown here is derived from an EMBL/GenBank/DDBJ whole genome shotgun (WGS) entry which is preliminary data.</text>
</comment>
<evidence type="ECO:0000256" key="1">
    <source>
        <dbReference type="SAM" id="MobiDB-lite"/>
    </source>
</evidence>
<evidence type="ECO:0008006" key="4">
    <source>
        <dbReference type="Google" id="ProtNLM"/>
    </source>
</evidence>
<organism evidence="2 3">
    <name type="scientific">Streptomyces roseolus</name>
    <dbReference type="NCBI Taxonomy" id="67358"/>
    <lineage>
        <taxon>Bacteria</taxon>
        <taxon>Bacillati</taxon>
        <taxon>Actinomycetota</taxon>
        <taxon>Actinomycetes</taxon>
        <taxon>Kitasatosporales</taxon>
        <taxon>Streptomycetaceae</taxon>
        <taxon>Streptomyces</taxon>
    </lineage>
</organism>
<gene>
    <name evidence="2" type="ORF">R2363_28780</name>
</gene>
<feature type="region of interest" description="Disordered" evidence="1">
    <location>
        <begin position="1"/>
        <end position="25"/>
    </location>
</feature>
<evidence type="ECO:0000313" key="3">
    <source>
        <dbReference type="Proteomes" id="UP001278571"/>
    </source>
</evidence>
<reference evidence="2 3" key="1">
    <citation type="submission" date="2023-10" db="EMBL/GenBank/DDBJ databases">
        <authorList>
            <person name="Wang X.X."/>
        </authorList>
    </citation>
    <scope>NUCLEOTIDE SEQUENCE [LARGE SCALE GENOMIC DNA]</scope>
    <source>
        <strain evidence="2 3">NBRC 12816</strain>
    </source>
</reference>
<dbReference type="Proteomes" id="UP001278571">
    <property type="component" value="Unassembled WGS sequence"/>
</dbReference>
<protein>
    <recommendedName>
        <fullName evidence="4">DUF4166 domain-containing protein</fullName>
    </recommendedName>
</protein>